<evidence type="ECO:0000259" key="1">
    <source>
        <dbReference type="Pfam" id="PF13474"/>
    </source>
</evidence>
<dbReference type="SUPFAM" id="SSF54427">
    <property type="entry name" value="NTF2-like"/>
    <property type="match status" value="1"/>
</dbReference>
<organism evidence="2 3">
    <name type="scientific">Alcanivorax nanhaiticus</name>
    <dbReference type="NCBI Taxonomy" id="1177154"/>
    <lineage>
        <taxon>Bacteria</taxon>
        <taxon>Pseudomonadati</taxon>
        <taxon>Pseudomonadota</taxon>
        <taxon>Gammaproteobacteria</taxon>
        <taxon>Oceanospirillales</taxon>
        <taxon>Alcanivoracaceae</taxon>
        <taxon>Alcanivorax</taxon>
    </lineage>
</organism>
<dbReference type="Pfam" id="PF13474">
    <property type="entry name" value="SnoaL_3"/>
    <property type="match status" value="1"/>
</dbReference>
<dbReference type="PATRIC" id="fig|1177154.3.peg.1784"/>
<keyword evidence="2" id="KW-0413">Isomerase</keyword>
<accession>A0A095SJT2</accession>
<keyword evidence="3" id="KW-1185">Reference proteome</keyword>
<dbReference type="EMBL" id="ARXV01000006">
    <property type="protein sequence ID" value="KGD64842.1"/>
    <property type="molecule type" value="Genomic_DNA"/>
</dbReference>
<evidence type="ECO:0000313" key="2">
    <source>
        <dbReference type="EMBL" id="KGD64842.1"/>
    </source>
</evidence>
<reference evidence="2 3" key="1">
    <citation type="submission" date="2012-09" db="EMBL/GenBank/DDBJ databases">
        <title>Genome Sequence of alkane-degrading Bacterium Alcanivorax sp. 19-m-6.</title>
        <authorList>
            <person name="Lai Q."/>
            <person name="Shao Z."/>
        </authorList>
    </citation>
    <scope>NUCLEOTIDE SEQUENCE [LARGE SCALE GENOMIC DNA]</scope>
    <source>
        <strain evidence="2 3">19-m-6</strain>
    </source>
</reference>
<dbReference type="GO" id="GO:0016853">
    <property type="term" value="F:isomerase activity"/>
    <property type="evidence" value="ECO:0007669"/>
    <property type="project" value="UniProtKB-KW"/>
</dbReference>
<dbReference type="AlphaFoldDB" id="A0A095SJT2"/>
<comment type="caution">
    <text evidence="2">The sequence shown here is derived from an EMBL/GenBank/DDBJ whole genome shotgun (WGS) entry which is preliminary data.</text>
</comment>
<name>A0A095SJT2_9GAMM</name>
<proteinExistence type="predicted"/>
<feature type="domain" description="SnoaL-like" evidence="1">
    <location>
        <begin position="11"/>
        <end position="131"/>
    </location>
</feature>
<dbReference type="InterPro" id="IPR037401">
    <property type="entry name" value="SnoaL-like"/>
</dbReference>
<sequence length="159" mass="18118">MTSNTTPQDSIREMAARWLDAIKAKDREGVLAMYSPSIRSFDVIFAQQVQGEEDYRQHWDRCMALCPGEPLFEMYDVTITVEGQLAVTHGLFKCGCEDENGEQKTGWMRGTLVWQQQGGEWLIVHEHLSNTYDPVSGDLITDWQPDHVPVPLMPVHTHS</sequence>
<dbReference type="Gene3D" id="3.10.450.50">
    <property type="match status" value="1"/>
</dbReference>
<dbReference type="InterPro" id="IPR032710">
    <property type="entry name" value="NTF2-like_dom_sf"/>
</dbReference>
<dbReference type="eggNOG" id="COG4319">
    <property type="taxonomic scope" value="Bacteria"/>
</dbReference>
<dbReference type="Proteomes" id="UP000029444">
    <property type="component" value="Unassembled WGS sequence"/>
</dbReference>
<evidence type="ECO:0000313" key="3">
    <source>
        <dbReference type="Proteomes" id="UP000029444"/>
    </source>
</evidence>
<protein>
    <submittedName>
        <fullName evidence="2">Ketosteroid isomerase-like protein</fullName>
    </submittedName>
</protein>
<dbReference type="RefSeq" id="WP_052041487.1">
    <property type="nucleotide sequence ID" value="NZ_ARXV01000006.1"/>
</dbReference>
<dbReference type="STRING" id="1177154.Y5S_01750"/>
<gene>
    <name evidence="2" type="ORF">Y5S_01750</name>
</gene>